<sequence>MNNIQSPSSSQRDVRTGLLALREQTPALENIFDAFGPIAKAHEDGCNLLVKWNNFILPEADALRFEQGVPLLADMDMPDFEQYYSEIFWLLSKAVAEGMPALSDKISVITDALQGSEYVNELARAVWDENNGVFEGLAKKLSLDGSVLMMLASLAIKPFMNRMKDEAALKIEKMQWDKGYCPICGSFPDMSLLKKKLTENAEYMAGHGGQRWMHCSCCDHQWRIKRNICPWCESEDYKKLKYFQSEERKTERFDVCDSCKHYFVTIDTRELAEMPDARIAPLGLVYLDIKAQEEEYQPMAETPWNVL</sequence>
<dbReference type="InterPro" id="IPR024064">
    <property type="entry name" value="FdhE-like_sf"/>
</dbReference>
<dbReference type="STRING" id="246191.SAMN05660337_0229"/>
<dbReference type="GO" id="GO:0008199">
    <property type="term" value="F:ferric iron binding"/>
    <property type="evidence" value="ECO:0007669"/>
    <property type="project" value="TreeGrafter"/>
</dbReference>
<organism evidence="1 2">
    <name type="scientific">Maridesulfovibrio ferrireducens</name>
    <dbReference type="NCBI Taxonomy" id="246191"/>
    <lineage>
        <taxon>Bacteria</taxon>
        <taxon>Pseudomonadati</taxon>
        <taxon>Thermodesulfobacteriota</taxon>
        <taxon>Desulfovibrionia</taxon>
        <taxon>Desulfovibrionales</taxon>
        <taxon>Desulfovibrionaceae</taxon>
        <taxon>Maridesulfovibrio</taxon>
    </lineage>
</organism>
<dbReference type="InterPro" id="IPR006452">
    <property type="entry name" value="Formate_DH_accessory"/>
</dbReference>
<dbReference type="PANTHER" id="PTHR37689">
    <property type="entry name" value="PROTEIN FDHE"/>
    <property type="match status" value="1"/>
</dbReference>
<dbReference type="GO" id="GO:0005829">
    <property type="term" value="C:cytosol"/>
    <property type="evidence" value="ECO:0007669"/>
    <property type="project" value="TreeGrafter"/>
</dbReference>
<gene>
    <name evidence="1" type="ORF">SAMN05660337_0229</name>
</gene>
<dbReference type="Gene3D" id="3.90.1670.10">
    <property type="entry name" value="FdhE-like domain"/>
    <property type="match status" value="1"/>
</dbReference>
<evidence type="ECO:0000313" key="2">
    <source>
        <dbReference type="Proteomes" id="UP000199053"/>
    </source>
</evidence>
<accession>A0A1G9BC75</accession>
<name>A0A1G9BC75_9BACT</name>
<keyword evidence="2" id="KW-1185">Reference proteome</keyword>
<dbReference type="OrthoDB" id="9811074at2"/>
<reference evidence="2" key="1">
    <citation type="submission" date="2016-10" db="EMBL/GenBank/DDBJ databases">
        <authorList>
            <person name="Varghese N."/>
            <person name="Submissions S."/>
        </authorList>
    </citation>
    <scope>NUCLEOTIDE SEQUENCE [LARGE SCALE GENOMIC DNA]</scope>
    <source>
        <strain evidence="2">DSM 16995</strain>
    </source>
</reference>
<dbReference type="RefSeq" id="WP_092157417.1">
    <property type="nucleotide sequence ID" value="NZ_FNGA01000001.1"/>
</dbReference>
<dbReference type="PANTHER" id="PTHR37689:SF1">
    <property type="entry name" value="PROTEIN FDHE"/>
    <property type="match status" value="1"/>
</dbReference>
<protein>
    <submittedName>
        <fullName evidence="1">FdhE protein</fullName>
    </submittedName>
</protein>
<dbReference type="CDD" id="cd16341">
    <property type="entry name" value="FdhE"/>
    <property type="match status" value="1"/>
</dbReference>
<dbReference type="GO" id="GO:0051604">
    <property type="term" value="P:protein maturation"/>
    <property type="evidence" value="ECO:0007669"/>
    <property type="project" value="TreeGrafter"/>
</dbReference>
<dbReference type="AlphaFoldDB" id="A0A1G9BC75"/>
<evidence type="ECO:0000313" key="1">
    <source>
        <dbReference type="EMBL" id="SDK36690.1"/>
    </source>
</evidence>
<dbReference type="EMBL" id="FNGA01000001">
    <property type="protein sequence ID" value="SDK36690.1"/>
    <property type="molecule type" value="Genomic_DNA"/>
</dbReference>
<dbReference type="Proteomes" id="UP000199053">
    <property type="component" value="Unassembled WGS sequence"/>
</dbReference>
<proteinExistence type="predicted"/>
<dbReference type="SUPFAM" id="SSF144020">
    <property type="entry name" value="FdhE-like"/>
    <property type="match status" value="1"/>
</dbReference>